<dbReference type="Proteomes" id="UP001234178">
    <property type="component" value="Unassembled WGS sequence"/>
</dbReference>
<comment type="caution">
    <text evidence="2">The sequence shown here is derived from an EMBL/GenBank/DDBJ whole genome shotgun (WGS) entry which is preliminary data.</text>
</comment>
<feature type="coiled-coil region" evidence="1">
    <location>
        <begin position="46"/>
        <end position="73"/>
    </location>
</feature>
<organism evidence="2 3">
    <name type="scientific">Daphnia magna</name>
    <dbReference type="NCBI Taxonomy" id="35525"/>
    <lineage>
        <taxon>Eukaryota</taxon>
        <taxon>Metazoa</taxon>
        <taxon>Ecdysozoa</taxon>
        <taxon>Arthropoda</taxon>
        <taxon>Crustacea</taxon>
        <taxon>Branchiopoda</taxon>
        <taxon>Diplostraca</taxon>
        <taxon>Cladocera</taxon>
        <taxon>Anomopoda</taxon>
        <taxon>Daphniidae</taxon>
        <taxon>Daphnia</taxon>
    </lineage>
</organism>
<evidence type="ECO:0000313" key="2">
    <source>
        <dbReference type="EMBL" id="KAK4003648.1"/>
    </source>
</evidence>
<accession>A0ABQ9YTF7</accession>
<gene>
    <name evidence="2" type="ORF">OUZ56_005404</name>
</gene>
<sequence>MARDSNNICYKYATNIFCDKHRTEMVPFLMFEYIEIRYHIEAKRLKNEVSQKLKEEQHKLRKLSKMKKTARKTVTSDYFPHCLQRYGENVMTDPGSQRP</sequence>
<dbReference type="EMBL" id="JAOYFB010000001">
    <property type="protein sequence ID" value="KAK4003648.1"/>
    <property type="molecule type" value="Genomic_DNA"/>
</dbReference>
<keyword evidence="1" id="KW-0175">Coiled coil</keyword>
<name>A0ABQ9YTF7_9CRUS</name>
<proteinExistence type="predicted"/>
<evidence type="ECO:0000313" key="3">
    <source>
        <dbReference type="Proteomes" id="UP001234178"/>
    </source>
</evidence>
<keyword evidence="3" id="KW-1185">Reference proteome</keyword>
<evidence type="ECO:0000256" key="1">
    <source>
        <dbReference type="SAM" id="Coils"/>
    </source>
</evidence>
<reference evidence="2 3" key="1">
    <citation type="journal article" date="2023" name="Nucleic Acids Res.">
        <title>The hologenome of Daphnia magna reveals possible DNA methylation and microbiome-mediated evolution of the host genome.</title>
        <authorList>
            <person name="Chaturvedi A."/>
            <person name="Li X."/>
            <person name="Dhandapani V."/>
            <person name="Marshall H."/>
            <person name="Kissane S."/>
            <person name="Cuenca-Cambronero M."/>
            <person name="Asole G."/>
            <person name="Calvet F."/>
            <person name="Ruiz-Romero M."/>
            <person name="Marangio P."/>
            <person name="Guigo R."/>
            <person name="Rago D."/>
            <person name="Mirbahai L."/>
            <person name="Eastwood N."/>
            <person name="Colbourne J.K."/>
            <person name="Zhou J."/>
            <person name="Mallon E."/>
            <person name="Orsini L."/>
        </authorList>
    </citation>
    <scope>NUCLEOTIDE SEQUENCE [LARGE SCALE GENOMIC DNA]</scope>
    <source>
        <strain evidence="2">LRV0_1</strain>
    </source>
</reference>
<protein>
    <submittedName>
        <fullName evidence="2">Uncharacterized protein</fullName>
    </submittedName>
</protein>